<dbReference type="Proteomes" id="UP000192920">
    <property type="component" value="Unassembled WGS sequence"/>
</dbReference>
<dbReference type="PANTHER" id="PTHR30050:SF4">
    <property type="entry name" value="ATP-BINDING PROTEIN RV3427C IN INSERTION SEQUENCE-RELATED"/>
    <property type="match status" value="1"/>
</dbReference>
<proteinExistence type="inferred from homology"/>
<dbReference type="NCBIfam" id="NF038214">
    <property type="entry name" value="IS21_help_AAA"/>
    <property type="match status" value="1"/>
</dbReference>
<dbReference type="AlphaFoldDB" id="A0A1Y6BP16"/>
<dbReference type="InterPro" id="IPR002611">
    <property type="entry name" value="IstB_ATP-bd"/>
</dbReference>
<organism evidence="5 6">
    <name type="scientific">Pseudogulbenkiania subflava DSM 22618</name>
    <dbReference type="NCBI Taxonomy" id="1123014"/>
    <lineage>
        <taxon>Bacteria</taxon>
        <taxon>Pseudomonadati</taxon>
        <taxon>Pseudomonadota</taxon>
        <taxon>Betaproteobacteria</taxon>
        <taxon>Neisseriales</taxon>
        <taxon>Chromobacteriaceae</taxon>
        <taxon>Pseudogulbenkiania</taxon>
    </lineage>
</organism>
<dbReference type="SMART" id="SM00382">
    <property type="entry name" value="AAA"/>
    <property type="match status" value="1"/>
</dbReference>
<dbReference type="GO" id="GO:0006260">
    <property type="term" value="P:DNA replication"/>
    <property type="evidence" value="ECO:0007669"/>
    <property type="project" value="TreeGrafter"/>
</dbReference>
<evidence type="ECO:0000313" key="6">
    <source>
        <dbReference type="Proteomes" id="UP000192920"/>
    </source>
</evidence>
<evidence type="ECO:0000313" key="5">
    <source>
        <dbReference type="EMBL" id="SMF21986.1"/>
    </source>
</evidence>
<dbReference type="GO" id="GO:0005524">
    <property type="term" value="F:ATP binding"/>
    <property type="evidence" value="ECO:0007669"/>
    <property type="project" value="UniProtKB-KW"/>
</dbReference>
<dbReference type="CDD" id="cd00009">
    <property type="entry name" value="AAA"/>
    <property type="match status" value="1"/>
</dbReference>
<evidence type="ECO:0000256" key="1">
    <source>
        <dbReference type="ARBA" id="ARBA00008059"/>
    </source>
</evidence>
<sequence length="214" mass="24158">MPFEQRLGLLLDEELSSRDNRRISRLLKQAKLRYNQAVLEDVDYRSSRGLDRLQIQTLAGGEWMRQKQNLILTGPTGTGKSWLACAFGQQACRQSIATYYTTATRLFEDLSVSQADGTLPRKRRQLSRMPLLIIDDLGIGGIDLQLGPILLDILDQQSMEGALIITSQYPPEKWYDLFGDPTVADAILDRVVHRAHAISLKGESMRKLKSKKIS</sequence>
<evidence type="ECO:0000259" key="4">
    <source>
        <dbReference type="SMART" id="SM00382"/>
    </source>
</evidence>
<keyword evidence="2" id="KW-0547">Nucleotide-binding</keyword>
<dbReference type="InterPro" id="IPR027417">
    <property type="entry name" value="P-loop_NTPase"/>
</dbReference>
<reference evidence="6" key="1">
    <citation type="submission" date="2017-04" db="EMBL/GenBank/DDBJ databases">
        <authorList>
            <person name="Varghese N."/>
            <person name="Submissions S."/>
        </authorList>
    </citation>
    <scope>NUCLEOTIDE SEQUENCE [LARGE SCALE GENOMIC DNA]</scope>
    <source>
        <strain evidence="6">DSM 22618</strain>
    </source>
</reference>
<comment type="similarity">
    <text evidence="1">Belongs to the IS21/IS1162 putative ATP-binding protein family.</text>
</comment>
<dbReference type="PANTHER" id="PTHR30050">
    <property type="entry name" value="CHROMOSOMAL REPLICATION INITIATOR PROTEIN DNAA"/>
    <property type="match status" value="1"/>
</dbReference>
<dbReference type="STRING" id="1123014.SAMN02745746_01936"/>
<protein>
    <submittedName>
        <fullName evidence="5">DNA replication protein DnaC</fullName>
    </submittedName>
</protein>
<keyword evidence="3" id="KW-0067">ATP-binding</keyword>
<evidence type="ECO:0000256" key="2">
    <source>
        <dbReference type="ARBA" id="ARBA00022741"/>
    </source>
</evidence>
<gene>
    <name evidence="5" type="ORF">SAMN02745746_01936</name>
</gene>
<dbReference type="SUPFAM" id="SSF52540">
    <property type="entry name" value="P-loop containing nucleoside triphosphate hydrolases"/>
    <property type="match status" value="1"/>
</dbReference>
<dbReference type="PIRSF" id="PIRSF003073">
    <property type="entry name" value="DNAC_TnpB_IstB"/>
    <property type="match status" value="1"/>
</dbReference>
<keyword evidence="6" id="KW-1185">Reference proteome</keyword>
<dbReference type="EMBL" id="FXAG01000009">
    <property type="protein sequence ID" value="SMF21986.1"/>
    <property type="molecule type" value="Genomic_DNA"/>
</dbReference>
<dbReference type="InterPro" id="IPR028350">
    <property type="entry name" value="DNAC/IstB-like"/>
</dbReference>
<feature type="domain" description="AAA+ ATPase" evidence="4">
    <location>
        <begin position="66"/>
        <end position="199"/>
    </location>
</feature>
<dbReference type="Pfam" id="PF01695">
    <property type="entry name" value="IstB_IS21"/>
    <property type="match status" value="1"/>
</dbReference>
<accession>A0A1Y6BP16</accession>
<dbReference type="Gene3D" id="3.40.50.300">
    <property type="entry name" value="P-loop containing nucleotide triphosphate hydrolases"/>
    <property type="match status" value="1"/>
</dbReference>
<evidence type="ECO:0000256" key="3">
    <source>
        <dbReference type="ARBA" id="ARBA00022840"/>
    </source>
</evidence>
<name>A0A1Y6BP16_9NEIS</name>
<dbReference type="InterPro" id="IPR047661">
    <property type="entry name" value="IstB"/>
</dbReference>
<dbReference type="InterPro" id="IPR003593">
    <property type="entry name" value="AAA+_ATPase"/>
</dbReference>